<dbReference type="InterPro" id="IPR050155">
    <property type="entry name" value="HAD-like_hydrolase_sf"/>
</dbReference>
<dbReference type="SFLD" id="SFLDS00003">
    <property type="entry name" value="Haloacid_Dehalogenase"/>
    <property type="match status" value="1"/>
</dbReference>
<dbReference type="GO" id="GO:0016787">
    <property type="term" value="F:hydrolase activity"/>
    <property type="evidence" value="ECO:0007669"/>
    <property type="project" value="UniProtKB-KW"/>
</dbReference>
<sequence length="244" mass="25596">MNTCVLFDLDGTLLDTPRGIVRVLRDVIVESGRPLPPEEAIRATVGRPLAAVFSTLLDLPEDHAETAHAVERFRVVFREKVVPGAADLVFPGVPHLLSRLRDGGYPLAVVTSKIQASAEEILRPAGLRDDFDAVICHGMAARGKPHPDLALLAAERLDSDPACCVVVGDAVDDMRMARSAGMTAVGVTYGVATHAQLADAGAHHVTDSVDGLEAILGRLTAPERAQSPAGAVGGATVLEGRPTL</sequence>
<dbReference type="Gene3D" id="3.40.50.1000">
    <property type="entry name" value="HAD superfamily/HAD-like"/>
    <property type="match status" value="1"/>
</dbReference>
<keyword evidence="2" id="KW-1185">Reference proteome</keyword>
<reference evidence="1" key="1">
    <citation type="journal article" date="2023" name="Int. J. Syst. Evol. Microbiol.">
        <title>Streptomyces meridianus sp. nov. isolated from brackish water of the Tagus estuary in Alcochete, Portugal.</title>
        <authorList>
            <person name="Santos J.D.N."/>
            <person name="Klimek D."/>
            <person name="Calusinska M."/>
            <person name="Lobo Da Cunha A."/>
            <person name="Catita J."/>
            <person name="Goncalves H."/>
            <person name="Gonzalez I."/>
            <person name="Reyes F."/>
            <person name="Lage O.M."/>
        </authorList>
    </citation>
    <scope>NUCLEOTIDE SEQUENCE</scope>
    <source>
        <strain evidence="1">MTZ3.1</strain>
    </source>
</reference>
<protein>
    <submittedName>
        <fullName evidence="1">HAD family hydrolase</fullName>
    </submittedName>
</protein>
<evidence type="ECO:0000313" key="2">
    <source>
        <dbReference type="Proteomes" id="UP001167160"/>
    </source>
</evidence>
<dbReference type="InterPro" id="IPR023198">
    <property type="entry name" value="PGP-like_dom2"/>
</dbReference>
<evidence type="ECO:0000313" key="1">
    <source>
        <dbReference type="EMBL" id="MCM2578583.1"/>
    </source>
</evidence>
<dbReference type="NCBIfam" id="TIGR01509">
    <property type="entry name" value="HAD-SF-IA-v3"/>
    <property type="match status" value="1"/>
</dbReference>
<comment type="caution">
    <text evidence="1">The sequence shown here is derived from an EMBL/GenBank/DDBJ whole genome shotgun (WGS) entry which is preliminary data.</text>
</comment>
<dbReference type="Pfam" id="PF00702">
    <property type="entry name" value="Hydrolase"/>
    <property type="match status" value="1"/>
</dbReference>
<keyword evidence="1" id="KW-0378">Hydrolase</keyword>
<proteinExistence type="predicted"/>
<dbReference type="InterPro" id="IPR006439">
    <property type="entry name" value="HAD-SF_hydro_IA"/>
</dbReference>
<dbReference type="Gene3D" id="1.10.150.240">
    <property type="entry name" value="Putative phosphatase, domain 2"/>
    <property type="match status" value="1"/>
</dbReference>
<dbReference type="SFLD" id="SFLDG01135">
    <property type="entry name" value="C1.5.6:_HAD__Beta-PGM__Phospha"/>
    <property type="match status" value="1"/>
</dbReference>
<dbReference type="SUPFAM" id="SSF56784">
    <property type="entry name" value="HAD-like"/>
    <property type="match status" value="1"/>
</dbReference>
<organism evidence="1 2">
    <name type="scientific">Streptomyces meridianus</name>
    <dbReference type="NCBI Taxonomy" id="2938945"/>
    <lineage>
        <taxon>Bacteria</taxon>
        <taxon>Bacillati</taxon>
        <taxon>Actinomycetota</taxon>
        <taxon>Actinomycetes</taxon>
        <taxon>Kitasatosporales</taxon>
        <taxon>Streptomycetaceae</taxon>
        <taxon>Streptomyces</taxon>
    </lineage>
</organism>
<accession>A0ABT0X9I7</accession>
<dbReference type="PANTHER" id="PTHR43434">
    <property type="entry name" value="PHOSPHOGLYCOLATE PHOSPHATASE"/>
    <property type="match status" value="1"/>
</dbReference>
<dbReference type="NCBIfam" id="TIGR01549">
    <property type="entry name" value="HAD-SF-IA-v1"/>
    <property type="match status" value="1"/>
</dbReference>
<dbReference type="RefSeq" id="WP_251415337.1">
    <property type="nucleotide sequence ID" value="NZ_JAMQGM010000029.1"/>
</dbReference>
<dbReference type="EMBL" id="JAMQGM010000029">
    <property type="protein sequence ID" value="MCM2578583.1"/>
    <property type="molecule type" value="Genomic_DNA"/>
</dbReference>
<name>A0ABT0X9I7_9ACTN</name>
<gene>
    <name evidence="1" type="ORF">M1E25_14665</name>
</gene>
<dbReference type="InterPro" id="IPR023214">
    <property type="entry name" value="HAD_sf"/>
</dbReference>
<dbReference type="InterPro" id="IPR036412">
    <property type="entry name" value="HAD-like_sf"/>
</dbReference>
<dbReference type="PANTHER" id="PTHR43434:SF1">
    <property type="entry name" value="PHOSPHOGLYCOLATE PHOSPHATASE"/>
    <property type="match status" value="1"/>
</dbReference>
<dbReference type="SFLD" id="SFLDG01129">
    <property type="entry name" value="C1.5:_HAD__Beta-PGM__Phosphata"/>
    <property type="match status" value="1"/>
</dbReference>
<dbReference type="Proteomes" id="UP001167160">
    <property type="component" value="Unassembled WGS sequence"/>
</dbReference>